<feature type="binding site" evidence="12">
    <location>
        <position position="576"/>
    </location>
    <ligand>
        <name>Zn(2+)</name>
        <dbReference type="ChEBI" id="CHEBI:29105"/>
        <label>2</label>
    </ligand>
</feature>
<keyword evidence="1 12" id="KW-0639">Primosome</keyword>
<dbReference type="STRING" id="1678841.TBC1_11452"/>
<evidence type="ECO:0000256" key="12">
    <source>
        <dbReference type="HAMAP-Rule" id="MF_00983"/>
    </source>
</evidence>
<evidence type="ECO:0000259" key="13">
    <source>
        <dbReference type="PROSITE" id="PS51192"/>
    </source>
</evidence>
<evidence type="ECO:0000256" key="8">
    <source>
        <dbReference type="ARBA" id="ARBA00022840"/>
    </source>
</evidence>
<proteinExistence type="inferred from homology"/>
<evidence type="ECO:0000256" key="5">
    <source>
        <dbReference type="ARBA" id="ARBA00022801"/>
    </source>
</evidence>
<evidence type="ECO:0000256" key="2">
    <source>
        <dbReference type="ARBA" id="ARBA00022705"/>
    </source>
</evidence>
<comment type="function">
    <text evidence="12">Initiates the restart of stalled replication forks, which reloads the replicative helicase on sites other than the origin of replication. Recognizes and binds to abandoned replication forks and remodels them to uncover a helicase loading site. Promotes assembly of the primosome at these replication forks.</text>
</comment>
<protein>
    <recommendedName>
        <fullName evidence="12">Replication restart protein PriA</fullName>
    </recommendedName>
    <alternativeName>
        <fullName evidence="12">ATP-dependent DNA helicase PriA</fullName>
        <ecNumber evidence="12">5.6.2.4</ecNumber>
    </alternativeName>
    <alternativeName>
        <fullName evidence="12">DNA 3'-5' helicase PriA</fullName>
    </alternativeName>
</protein>
<comment type="similarity">
    <text evidence="12">Belongs to the helicase family. PriA subfamily.</text>
</comment>
<feature type="binding site" evidence="12">
    <location>
        <position position="579"/>
    </location>
    <ligand>
        <name>Zn(2+)</name>
        <dbReference type="ChEBI" id="CHEBI:29105"/>
        <label>2</label>
    </ligand>
</feature>
<dbReference type="EMBL" id="DF968182">
    <property type="protein sequence ID" value="GAP42323.1"/>
    <property type="molecule type" value="Genomic_DNA"/>
</dbReference>
<dbReference type="Gene3D" id="3.40.50.300">
    <property type="entry name" value="P-loop containing nucleotide triphosphate hydrolases"/>
    <property type="match status" value="2"/>
</dbReference>
<dbReference type="SMART" id="SM00487">
    <property type="entry name" value="DEXDc"/>
    <property type="match status" value="1"/>
</dbReference>
<dbReference type="Pfam" id="PF18319">
    <property type="entry name" value="Zn_ribbon_PriA"/>
    <property type="match status" value="1"/>
</dbReference>
<gene>
    <name evidence="12" type="primary">priA</name>
    <name evidence="15" type="ORF">TBC1_11452</name>
</gene>
<dbReference type="GO" id="GO:0006302">
    <property type="term" value="P:double-strand break repair"/>
    <property type="evidence" value="ECO:0007669"/>
    <property type="project" value="InterPro"/>
</dbReference>
<dbReference type="InterPro" id="IPR005259">
    <property type="entry name" value="PriA"/>
</dbReference>
<organism evidence="15">
    <name type="scientific">Lentimicrobium saccharophilum</name>
    <dbReference type="NCBI Taxonomy" id="1678841"/>
    <lineage>
        <taxon>Bacteria</taxon>
        <taxon>Pseudomonadati</taxon>
        <taxon>Bacteroidota</taxon>
        <taxon>Bacteroidia</taxon>
        <taxon>Bacteroidales</taxon>
        <taxon>Lentimicrobiaceae</taxon>
        <taxon>Lentimicrobium</taxon>
    </lineage>
</organism>
<dbReference type="FunFam" id="3.40.50.300:FF:000489">
    <property type="entry name" value="Primosome assembly protein PriA"/>
    <property type="match status" value="1"/>
</dbReference>
<dbReference type="CDD" id="cd17929">
    <property type="entry name" value="DEXHc_priA"/>
    <property type="match status" value="1"/>
</dbReference>
<keyword evidence="2 12" id="KW-0235">DNA replication</keyword>
<dbReference type="FunFam" id="3.40.1440.60:FF:000001">
    <property type="entry name" value="Primosomal protein N"/>
    <property type="match status" value="1"/>
</dbReference>
<dbReference type="Proteomes" id="UP000053091">
    <property type="component" value="Unassembled WGS sequence"/>
</dbReference>
<dbReference type="GO" id="GO:0006270">
    <property type="term" value="P:DNA replication initiation"/>
    <property type="evidence" value="ECO:0007669"/>
    <property type="project" value="TreeGrafter"/>
</dbReference>
<feature type="domain" description="Helicase C-terminal" evidence="14">
    <location>
        <begin position="584"/>
        <end position="751"/>
    </location>
</feature>
<dbReference type="AlphaFoldDB" id="A0A0S7C0I8"/>
<keyword evidence="4 12" id="KW-0547">Nucleotide-binding</keyword>
<keyword evidence="5 12" id="KW-0378">Hydrolase</keyword>
<dbReference type="CDD" id="cd18804">
    <property type="entry name" value="SF2_C_priA"/>
    <property type="match status" value="1"/>
</dbReference>
<keyword evidence="6 12" id="KW-0347">Helicase</keyword>
<accession>A0A0S7C0I8</accession>
<feature type="binding site" evidence="12">
    <location>
        <position position="592"/>
    </location>
    <ligand>
        <name>Zn(2+)</name>
        <dbReference type="ChEBI" id="CHEBI:29105"/>
        <label>1</label>
    </ligand>
</feature>
<dbReference type="HAMAP" id="MF_00983">
    <property type="entry name" value="PriA"/>
    <property type="match status" value="1"/>
</dbReference>
<comment type="subunit">
    <text evidence="12">Component of the replication restart primosome.</text>
</comment>
<dbReference type="RefSeq" id="WP_137305377.1">
    <property type="nucleotide sequence ID" value="NZ_DF968182.1"/>
</dbReference>
<keyword evidence="9 12" id="KW-0238">DNA-binding</keyword>
<feature type="binding site" evidence="12">
    <location>
        <position position="589"/>
    </location>
    <ligand>
        <name>Zn(2+)</name>
        <dbReference type="ChEBI" id="CHEBI:29105"/>
        <label>1</label>
    </ligand>
</feature>
<evidence type="ECO:0000256" key="3">
    <source>
        <dbReference type="ARBA" id="ARBA00022723"/>
    </source>
</evidence>
<dbReference type="PATRIC" id="fig|1678841.3.peg.517"/>
<evidence type="ECO:0000256" key="4">
    <source>
        <dbReference type="ARBA" id="ARBA00022741"/>
    </source>
</evidence>
<feature type="binding site" evidence="12">
    <location>
        <position position="552"/>
    </location>
    <ligand>
        <name>Zn(2+)</name>
        <dbReference type="ChEBI" id="CHEBI:29105"/>
        <label>1</label>
    </ligand>
</feature>
<evidence type="ECO:0000313" key="16">
    <source>
        <dbReference type="Proteomes" id="UP000053091"/>
    </source>
</evidence>
<dbReference type="OrthoDB" id="9759544at2"/>
<dbReference type="PROSITE" id="PS51192">
    <property type="entry name" value="HELICASE_ATP_BIND_1"/>
    <property type="match status" value="1"/>
</dbReference>
<keyword evidence="10 12" id="KW-0413">Isomerase</keyword>
<dbReference type="SMART" id="SM00490">
    <property type="entry name" value="HELICc"/>
    <property type="match status" value="1"/>
</dbReference>
<feature type="binding site" evidence="12">
    <location>
        <position position="549"/>
    </location>
    <ligand>
        <name>Zn(2+)</name>
        <dbReference type="ChEBI" id="CHEBI:29105"/>
        <label>1</label>
    </ligand>
</feature>
<dbReference type="GO" id="GO:0016887">
    <property type="term" value="F:ATP hydrolysis activity"/>
    <property type="evidence" value="ECO:0007669"/>
    <property type="project" value="RHEA"/>
</dbReference>
<feature type="binding site" evidence="12">
    <location>
        <position position="558"/>
    </location>
    <ligand>
        <name>Zn(2+)</name>
        <dbReference type="ChEBI" id="CHEBI:29105"/>
        <label>2</label>
    </ligand>
</feature>
<comment type="catalytic activity">
    <reaction evidence="11 12">
        <text>ATP + H2O = ADP + phosphate + H(+)</text>
        <dbReference type="Rhea" id="RHEA:13065"/>
        <dbReference type="ChEBI" id="CHEBI:15377"/>
        <dbReference type="ChEBI" id="CHEBI:15378"/>
        <dbReference type="ChEBI" id="CHEBI:30616"/>
        <dbReference type="ChEBI" id="CHEBI:43474"/>
        <dbReference type="ChEBI" id="CHEBI:456216"/>
        <dbReference type="EC" id="5.6.2.4"/>
    </reaction>
</comment>
<dbReference type="Gene3D" id="3.40.1440.60">
    <property type="entry name" value="PriA, 3(prime) DNA-binding domain"/>
    <property type="match status" value="1"/>
</dbReference>
<dbReference type="SUPFAM" id="SSF52540">
    <property type="entry name" value="P-loop containing nucleoside triphosphate hydrolases"/>
    <property type="match status" value="1"/>
</dbReference>
<dbReference type="GO" id="GO:0005524">
    <property type="term" value="F:ATP binding"/>
    <property type="evidence" value="ECO:0007669"/>
    <property type="project" value="UniProtKB-UniRule"/>
</dbReference>
<evidence type="ECO:0000313" key="15">
    <source>
        <dbReference type="EMBL" id="GAP42323.1"/>
    </source>
</evidence>
<dbReference type="InterPro" id="IPR042115">
    <property type="entry name" value="PriA_3primeBD_sf"/>
</dbReference>
<evidence type="ECO:0000256" key="10">
    <source>
        <dbReference type="ARBA" id="ARBA00023235"/>
    </source>
</evidence>
<evidence type="ECO:0000256" key="6">
    <source>
        <dbReference type="ARBA" id="ARBA00022806"/>
    </source>
</evidence>
<dbReference type="GO" id="GO:1990077">
    <property type="term" value="C:primosome complex"/>
    <property type="evidence" value="ECO:0007669"/>
    <property type="project" value="UniProtKB-UniRule"/>
</dbReference>
<dbReference type="PANTHER" id="PTHR30580">
    <property type="entry name" value="PRIMOSOMAL PROTEIN N"/>
    <property type="match status" value="1"/>
</dbReference>
<sequence>MIVEKNTTLTDQETITLFAEVLLPLPVKGYFTYRIPRELNGMIAPGMRVVVQFGQKKFYTALVRRIHQQVPAVMSVKYVLAVVDPWPVVNGKQFQLWEWMAEYYLCTVGEVMNAALPSAYKLASETRVVMDPEYVKDGELLSDREFMVTEALELQKILTLTDISRIVGMAKVIPLVKTMIEKGIVRVEEEITEKYKPRTETCIRLTEACRDESLLHAEMDRLSKKAFKQLQALMAYISISRCFSENPVEVSRPELLKTPDISAAQLDGLIKKGILETYSRNVSRLIHDDASDSSRNIIFSDAQKQVLDELKSLLNGTGIALLKGVTSSGKTEVYIHLIEETLGRGKQVLYLLPEIALTTQIIRRLQKYFGNKVGVYHSKYNEFERIEIWNKANIPLSDNQQNQPYQVLLGARSALFLPFTDLGLIIVDEEHDSSYKQNDPAPRYNARDAATMLGYIHQCPVLLGSATPSVESYFNAVSGKYGLVNLNERFGSMQMPEIRIVNIREEARMKRMKSHFSPQLLDAIRQALGAGEQVILFQNRRGFSLRLECDTCHHIPQCINCDVTLTYHKQVNVMKCHYCGYTTRVPDVCPECHSPAIKMQGFGTEKVEEELSILFPDAVIGRMDLDTTRTKNAYQRIIGDFESRRINVLVGTQMVTKGLDFDNVSLVGVLYADGMMSYPDFRALERSYQLMAQVSGRAGRKHKRGLVMIQTNNPKHPLLQWVVDDNYDAMFEQQLSDRHKYRFPPYFRLIEISLMHRDSELLNKAAAVLAGMLKPTFGALLLGPEYPLVSRVRNLYIKNLLLKTGKGLQGKQSKAELTRQLEIFRALRDYKSVRIAIDVDPV</sequence>
<evidence type="ECO:0000259" key="14">
    <source>
        <dbReference type="PROSITE" id="PS51194"/>
    </source>
</evidence>
<reference evidence="15" key="1">
    <citation type="journal article" date="2015" name="Genome Announc.">
        <title>Draft Genome Sequence of Bacteroidales Strain TBC1, a Novel Isolate from a Methanogenic Wastewater Treatment System.</title>
        <authorList>
            <person name="Tourlousse D.M."/>
            <person name="Matsuura N."/>
            <person name="Sun L."/>
            <person name="Toyonaga M."/>
            <person name="Kuroda K."/>
            <person name="Ohashi A."/>
            <person name="Cruz R."/>
            <person name="Yamaguchi T."/>
            <person name="Sekiguchi Y."/>
        </authorList>
    </citation>
    <scope>NUCLEOTIDE SEQUENCE [LARGE SCALE GENOMIC DNA]</scope>
    <source>
        <strain evidence="15">TBC1</strain>
    </source>
</reference>
<dbReference type="Pfam" id="PF18074">
    <property type="entry name" value="PriA_C"/>
    <property type="match status" value="1"/>
</dbReference>
<feature type="binding site" evidence="12">
    <location>
        <position position="561"/>
    </location>
    <ligand>
        <name>Zn(2+)</name>
        <dbReference type="ChEBI" id="CHEBI:29105"/>
        <label>2</label>
    </ligand>
</feature>
<comment type="catalytic activity">
    <reaction evidence="12">
        <text>Couples ATP hydrolysis with the unwinding of duplex DNA by translocating in the 3'-5' direction.</text>
        <dbReference type="EC" id="5.6.2.4"/>
    </reaction>
</comment>
<dbReference type="EC" id="5.6.2.4" evidence="12"/>
<dbReference type="InterPro" id="IPR041222">
    <property type="entry name" value="PriA_3primeBD"/>
</dbReference>
<dbReference type="GO" id="GO:0003677">
    <property type="term" value="F:DNA binding"/>
    <property type="evidence" value="ECO:0007669"/>
    <property type="project" value="UniProtKB-UniRule"/>
</dbReference>
<keyword evidence="16" id="KW-1185">Reference proteome</keyword>
<dbReference type="InterPro" id="IPR001650">
    <property type="entry name" value="Helicase_C-like"/>
</dbReference>
<evidence type="ECO:0000256" key="7">
    <source>
        <dbReference type="ARBA" id="ARBA00022833"/>
    </source>
</evidence>
<keyword evidence="8 12" id="KW-0067">ATP-binding</keyword>
<keyword evidence="7 12" id="KW-0862">Zinc</keyword>
<dbReference type="GO" id="GO:0043138">
    <property type="term" value="F:3'-5' DNA helicase activity"/>
    <property type="evidence" value="ECO:0007669"/>
    <property type="project" value="UniProtKB-EC"/>
</dbReference>
<evidence type="ECO:0000256" key="9">
    <source>
        <dbReference type="ARBA" id="ARBA00023125"/>
    </source>
</evidence>
<dbReference type="InterPro" id="IPR040498">
    <property type="entry name" value="PriA_CRR"/>
</dbReference>
<keyword evidence="3 12" id="KW-0479">Metal-binding</keyword>
<evidence type="ECO:0000256" key="11">
    <source>
        <dbReference type="ARBA" id="ARBA00048988"/>
    </source>
</evidence>
<dbReference type="PROSITE" id="PS51194">
    <property type="entry name" value="HELICASE_CTER"/>
    <property type="match status" value="1"/>
</dbReference>
<comment type="cofactor">
    <cofactor evidence="12">
        <name>Zn(2+)</name>
        <dbReference type="ChEBI" id="CHEBI:29105"/>
    </cofactor>
    <text evidence="12">Binds 2 zinc ions per subunit.</text>
</comment>
<dbReference type="GO" id="GO:0008270">
    <property type="term" value="F:zinc ion binding"/>
    <property type="evidence" value="ECO:0007669"/>
    <property type="project" value="UniProtKB-UniRule"/>
</dbReference>
<dbReference type="InterPro" id="IPR027417">
    <property type="entry name" value="P-loop_NTPase"/>
</dbReference>
<dbReference type="Pfam" id="PF00271">
    <property type="entry name" value="Helicase_C"/>
    <property type="match status" value="1"/>
</dbReference>
<feature type="domain" description="Helicase ATP-binding" evidence="13">
    <location>
        <begin position="311"/>
        <end position="486"/>
    </location>
</feature>
<name>A0A0S7C0I8_9BACT</name>
<dbReference type="NCBIfam" id="TIGR00595">
    <property type="entry name" value="priA"/>
    <property type="match status" value="1"/>
</dbReference>
<evidence type="ECO:0000256" key="1">
    <source>
        <dbReference type="ARBA" id="ARBA00022515"/>
    </source>
</evidence>
<dbReference type="InterPro" id="IPR011545">
    <property type="entry name" value="DEAD/DEAH_box_helicase_dom"/>
</dbReference>
<dbReference type="PANTHER" id="PTHR30580:SF0">
    <property type="entry name" value="PRIMOSOMAL PROTEIN N"/>
    <property type="match status" value="1"/>
</dbReference>
<dbReference type="Pfam" id="PF17764">
    <property type="entry name" value="PriA_3primeBD"/>
    <property type="match status" value="1"/>
</dbReference>
<dbReference type="GO" id="GO:0006269">
    <property type="term" value="P:DNA replication, synthesis of primer"/>
    <property type="evidence" value="ECO:0007669"/>
    <property type="project" value="UniProtKB-KW"/>
</dbReference>
<dbReference type="InterPro" id="IPR014001">
    <property type="entry name" value="Helicase_ATP-bd"/>
</dbReference>
<dbReference type="Pfam" id="PF00270">
    <property type="entry name" value="DEAD"/>
    <property type="match status" value="1"/>
</dbReference>
<dbReference type="InterPro" id="IPR041236">
    <property type="entry name" value="PriA_C"/>
</dbReference>
<dbReference type="GO" id="GO:0006310">
    <property type="term" value="P:DNA recombination"/>
    <property type="evidence" value="ECO:0007669"/>
    <property type="project" value="InterPro"/>
</dbReference>